<feature type="transmembrane region" description="Helical" evidence="13">
    <location>
        <begin position="491"/>
        <end position="513"/>
    </location>
</feature>
<feature type="transmembrane region" description="Helical" evidence="13">
    <location>
        <begin position="706"/>
        <end position="730"/>
    </location>
</feature>
<feature type="domain" description="Bicarbonate transporter-like transmembrane" evidence="15">
    <location>
        <begin position="345"/>
        <end position="894"/>
    </location>
</feature>
<dbReference type="GO" id="GO:0016323">
    <property type="term" value="C:basolateral plasma membrane"/>
    <property type="evidence" value="ECO:0007669"/>
    <property type="project" value="UniProtKB-SubCell"/>
</dbReference>
<feature type="transmembrane region" description="Helical" evidence="13">
    <location>
        <begin position="458"/>
        <end position="479"/>
    </location>
</feature>
<comment type="catalytic activity">
    <reaction evidence="11">
        <text>3 hydrogencarbonate(out) + Na(+)(out) = 3 hydrogencarbonate(in) + Na(+)(in)</text>
        <dbReference type="Rhea" id="RHEA:72219"/>
        <dbReference type="ChEBI" id="CHEBI:17544"/>
        <dbReference type="ChEBI" id="CHEBI:29101"/>
    </reaction>
</comment>
<evidence type="ECO:0000313" key="17">
    <source>
        <dbReference type="Ensembl" id="ENSSAUP00010062409.1"/>
    </source>
</evidence>
<dbReference type="GO" id="GO:0008509">
    <property type="term" value="F:monoatomic anion transmembrane transporter activity"/>
    <property type="evidence" value="ECO:0007669"/>
    <property type="project" value="InterPro"/>
</dbReference>
<dbReference type="InterPro" id="IPR013769">
    <property type="entry name" value="Band3_cytoplasmic_dom"/>
</dbReference>
<evidence type="ECO:0000256" key="7">
    <source>
        <dbReference type="ARBA" id="ARBA00023053"/>
    </source>
</evidence>
<dbReference type="NCBIfam" id="TIGR00834">
    <property type="entry name" value="ae"/>
    <property type="match status" value="1"/>
</dbReference>
<feature type="transmembrane region" description="Helical" evidence="13">
    <location>
        <begin position="766"/>
        <end position="785"/>
    </location>
</feature>
<evidence type="ECO:0000256" key="4">
    <source>
        <dbReference type="ARBA" id="ARBA00022475"/>
    </source>
</evidence>
<keyword evidence="8 13" id="KW-0406">Ion transport</keyword>
<sequence>GVHLLSPAAERLRHILGEDDSTPTPTLFTEMDTLQHEGGELEWKESARWVKFEEKVEEGGERWSKPHVSTLTLHSLFELRTCLQTGSILLDLEGYSLPQIVDDIVDRQIADGLIPPDLKEKISFVLLRKHRHQTKKPIHRSLADIGKSSNAASMCGSFTDPAQSRSMNDISDTPSTDQLKNKFMKKIPRDAEASNVLIGEVDFLEKPFVSFVRLAQATTLGGLTEVPVPTRFLFILLGPHGKTKSYNEIGRAIATLMVDDLFSDVAYKARDRDDLIAGVDEFLDEVIVLPPGEWDPKIRIEPPKKVPSAEMRKSVLNLNELGQMNGSAGGAAGGEDEELPAPHEFAGGLWLDIKRKIPWYCSDIYDGFHIQSISAVLFIYLGCITNAITFGGLLGDATDNYQGVMESFLGTALAGTVFCVFGGQPLIILSSTGPILIFEKLLYEFSKSNDIDYMELRLWIGLHSCLQCFLLVVSDASYIIKYMTRFTEEGFSSLISFIFISDAIKKMVAWKYYPINRGFKPDYITAYKCECIAPDQGESSDRSKETGKQSYLDWSQLSKKECVKYGGALVGNSCKYVPDLALMSFILFFGTYSMTVSLKKFKFSRYFPTKLRKLISDFSIFMSIMSFVGLDMLMGLDTPKLIVPTEFKPTRSDRGWLVMPFGKNPWWWYLASSVPALLVTILIFMDQQISAVIVNRKENKLKKGCGYHLDLFWVGVLMAVCSFMGLPWYVAATVISIAHIDSLKMESESSAPGEQPQFLGVREQRLTGILVFVLTGLSVFLAPVLQFIPMPVLYGVFLYMGVASLSGIQFWERIKLYLMPAKHQPDFSFLRHVPLRRVHLFTLVQIVCLAVLWILKSTFLAIIFPVMILGLLVVRKLLDLIFSQHDLAWLDDILPDKDKKKKEDDKTKKKERKAVEPESDEEVREIWTNMKLNSSLPSTHTQTRILFSPKFINDKCIYVAPFKAELQSCKQNNNESKYNLKNNILQEYNKN</sequence>
<protein>
    <recommendedName>
        <fullName evidence="13">Anion exchange protein</fullName>
    </recommendedName>
</protein>
<evidence type="ECO:0000256" key="5">
    <source>
        <dbReference type="ARBA" id="ARBA00022692"/>
    </source>
</evidence>
<dbReference type="GeneTree" id="ENSGT00940000157488"/>
<keyword evidence="3 13" id="KW-0813">Transport</keyword>
<evidence type="ECO:0000256" key="8">
    <source>
        <dbReference type="ARBA" id="ARBA00023065"/>
    </source>
</evidence>
<dbReference type="GO" id="GO:0005452">
    <property type="term" value="F:solute:inorganic anion antiporter activity"/>
    <property type="evidence" value="ECO:0007669"/>
    <property type="project" value="InterPro"/>
</dbReference>
<evidence type="ECO:0000259" key="16">
    <source>
        <dbReference type="Pfam" id="PF07565"/>
    </source>
</evidence>
<feature type="domain" description="Band 3 cytoplasmic" evidence="16">
    <location>
        <begin position="26"/>
        <end position="296"/>
    </location>
</feature>
<evidence type="ECO:0000256" key="9">
    <source>
        <dbReference type="ARBA" id="ARBA00023136"/>
    </source>
</evidence>
<dbReference type="PRINTS" id="PR01231">
    <property type="entry name" value="HCO3TRNSPORT"/>
</dbReference>
<dbReference type="PRINTS" id="PR01232">
    <property type="entry name" value="NAHCO3TRSPRT"/>
</dbReference>
<feature type="transmembrane region" description="Helical" evidence="13">
    <location>
        <begin position="666"/>
        <end position="685"/>
    </location>
</feature>
<dbReference type="Ensembl" id="ENSSAUT00010065443.1">
    <property type="protein sequence ID" value="ENSSAUP00010062409.1"/>
    <property type="gene ID" value="ENSSAUG00010023134.1"/>
</dbReference>
<dbReference type="InterPro" id="IPR016152">
    <property type="entry name" value="PTrfase/Anion_transptr"/>
</dbReference>
<feature type="transmembrane region" description="Helical" evidence="13">
    <location>
        <begin position="618"/>
        <end position="636"/>
    </location>
</feature>
<keyword evidence="7" id="KW-0915">Sodium</keyword>
<keyword evidence="10" id="KW-0739">Sodium transport</keyword>
<evidence type="ECO:0000256" key="13">
    <source>
        <dbReference type="RuleBase" id="RU362035"/>
    </source>
</evidence>
<reference evidence="17" key="1">
    <citation type="submission" date="2021-04" db="EMBL/GenBank/DDBJ databases">
        <authorList>
            <consortium name="Wellcome Sanger Institute Data Sharing"/>
        </authorList>
    </citation>
    <scope>NUCLEOTIDE SEQUENCE [LARGE SCALE GENOMIC DNA]</scope>
</reference>
<dbReference type="GO" id="GO:0008510">
    <property type="term" value="F:sodium:bicarbonate symporter activity"/>
    <property type="evidence" value="ECO:0007669"/>
    <property type="project" value="TreeGrafter"/>
</dbReference>
<keyword evidence="6 13" id="KW-1133">Transmembrane helix</keyword>
<reference evidence="17" key="2">
    <citation type="submission" date="2025-08" db="UniProtKB">
        <authorList>
            <consortium name="Ensembl"/>
        </authorList>
    </citation>
    <scope>IDENTIFICATION</scope>
</reference>
<feature type="transmembrane region" description="Helical" evidence="13">
    <location>
        <begin position="792"/>
        <end position="811"/>
    </location>
</feature>
<dbReference type="InterPro" id="IPR011531">
    <property type="entry name" value="HCO3_transpt-like_TM_dom"/>
</dbReference>
<feature type="region of interest" description="Disordered" evidence="14">
    <location>
        <begin position="898"/>
        <end position="917"/>
    </location>
</feature>
<feature type="transmembrane region" description="Helical" evidence="13">
    <location>
        <begin position="580"/>
        <end position="598"/>
    </location>
</feature>
<dbReference type="InterPro" id="IPR003024">
    <property type="entry name" value="Na/HCO3_transpt"/>
</dbReference>
<dbReference type="PANTHER" id="PTHR11453">
    <property type="entry name" value="ANION EXCHANGE PROTEIN"/>
    <property type="match status" value="1"/>
</dbReference>
<dbReference type="Gene3D" id="3.40.930.10">
    <property type="entry name" value="Mannitol-specific EII, Chain A"/>
    <property type="match status" value="1"/>
</dbReference>
<dbReference type="PANTHER" id="PTHR11453:SF20">
    <property type="entry name" value="ELECTROGENIC SODIUM BICARBONATE COTRANSPORTER 4"/>
    <property type="match status" value="1"/>
</dbReference>
<organism evidence="17 18">
    <name type="scientific">Sparus aurata</name>
    <name type="common">Gilthead sea bream</name>
    <dbReference type="NCBI Taxonomy" id="8175"/>
    <lineage>
        <taxon>Eukaryota</taxon>
        <taxon>Metazoa</taxon>
        <taxon>Chordata</taxon>
        <taxon>Craniata</taxon>
        <taxon>Vertebrata</taxon>
        <taxon>Euteleostomi</taxon>
        <taxon>Actinopterygii</taxon>
        <taxon>Neopterygii</taxon>
        <taxon>Teleostei</taxon>
        <taxon>Neoteleostei</taxon>
        <taxon>Acanthomorphata</taxon>
        <taxon>Eupercaria</taxon>
        <taxon>Spariformes</taxon>
        <taxon>Sparidae</taxon>
        <taxon>Sparus</taxon>
    </lineage>
</organism>
<evidence type="ECO:0000313" key="18">
    <source>
        <dbReference type="Proteomes" id="UP000472265"/>
    </source>
</evidence>
<comment type="catalytic activity">
    <reaction evidence="12">
        <text>2 hydrogencarbonate(out) + Na(+)(out) = 2 hydrogencarbonate(in) + Na(+)(in)</text>
        <dbReference type="Rhea" id="RHEA:72215"/>
        <dbReference type="ChEBI" id="CHEBI:17544"/>
        <dbReference type="ChEBI" id="CHEBI:29101"/>
    </reaction>
</comment>
<dbReference type="GO" id="GO:0051453">
    <property type="term" value="P:regulation of intracellular pH"/>
    <property type="evidence" value="ECO:0007669"/>
    <property type="project" value="TreeGrafter"/>
</dbReference>
<dbReference type="AlphaFoldDB" id="A0A671YM74"/>
<dbReference type="InterPro" id="IPR003020">
    <property type="entry name" value="HCO3_transpt_euk"/>
</dbReference>
<keyword evidence="5 13" id="KW-0812">Transmembrane</keyword>
<feature type="transmembrane region" description="Helical" evidence="13">
    <location>
        <begin position="407"/>
        <end position="438"/>
    </location>
</feature>
<comment type="subcellular location">
    <subcellularLocation>
        <location evidence="1">Basolateral cell membrane</location>
        <topology evidence="1">Multi-pass membrane protein</topology>
    </subcellularLocation>
    <subcellularLocation>
        <location evidence="13">Membrane</location>
        <topology evidence="13">Multi-pass membrane protein</topology>
    </subcellularLocation>
</comment>
<keyword evidence="9 13" id="KW-0472">Membrane</keyword>
<evidence type="ECO:0000256" key="1">
    <source>
        <dbReference type="ARBA" id="ARBA00004554"/>
    </source>
</evidence>
<feature type="transmembrane region" description="Helical" evidence="13">
    <location>
        <begin position="373"/>
        <end position="395"/>
    </location>
</feature>
<evidence type="ECO:0000256" key="10">
    <source>
        <dbReference type="ARBA" id="ARBA00023201"/>
    </source>
</evidence>
<keyword evidence="4" id="KW-1003">Cell membrane</keyword>
<dbReference type="Proteomes" id="UP000472265">
    <property type="component" value="Chromosome 12"/>
</dbReference>
<dbReference type="SUPFAM" id="SSF55804">
    <property type="entry name" value="Phoshotransferase/anion transport protein"/>
    <property type="match status" value="1"/>
</dbReference>
<evidence type="ECO:0000259" key="15">
    <source>
        <dbReference type="Pfam" id="PF00955"/>
    </source>
</evidence>
<dbReference type="FunFam" id="3.40.930.10:FF:000002">
    <property type="entry name" value="Anion exchange protein"/>
    <property type="match status" value="1"/>
</dbReference>
<proteinExistence type="inferred from homology"/>
<evidence type="ECO:0000256" key="3">
    <source>
        <dbReference type="ARBA" id="ARBA00022448"/>
    </source>
</evidence>
<evidence type="ECO:0000256" key="12">
    <source>
        <dbReference type="ARBA" id="ARBA00036309"/>
    </source>
</evidence>
<gene>
    <name evidence="17" type="primary">SLC4A5</name>
    <name evidence="17" type="synonym">slc4a5b</name>
</gene>
<dbReference type="FunFam" id="1.10.287.570:FF:000001">
    <property type="entry name" value="Anion exchange protein"/>
    <property type="match status" value="1"/>
</dbReference>
<dbReference type="Pfam" id="PF07565">
    <property type="entry name" value="Band_3_cyto"/>
    <property type="match status" value="1"/>
</dbReference>
<feature type="transmembrane region" description="Helical" evidence="13">
    <location>
        <begin position="843"/>
        <end position="874"/>
    </location>
</feature>
<keyword evidence="18" id="KW-1185">Reference proteome</keyword>
<evidence type="ECO:0000256" key="14">
    <source>
        <dbReference type="SAM" id="MobiDB-lite"/>
    </source>
</evidence>
<comment type="similarity">
    <text evidence="2 13">Belongs to the anion exchanger (TC 2.A.31) family.</text>
</comment>
<accession>A0A671YM74</accession>
<dbReference type="Gene3D" id="1.10.287.570">
    <property type="entry name" value="Helical hairpin bin"/>
    <property type="match status" value="1"/>
</dbReference>
<dbReference type="Pfam" id="PF00955">
    <property type="entry name" value="HCO3_cotransp"/>
    <property type="match status" value="1"/>
</dbReference>
<evidence type="ECO:0000256" key="2">
    <source>
        <dbReference type="ARBA" id="ARBA00010993"/>
    </source>
</evidence>
<name>A0A671YM74_SPAAU</name>
<evidence type="ECO:0000256" key="6">
    <source>
        <dbReference type="ARBA" id="ARBA00022989"/>
    </source>
</evidence>
<reference evidence="17" key="3">
    <citation type="submission" date="2025-09" db="UniProtKB">
        <authorList>
            <consortium name="Ensembl"/>
        </authorList>
    </citation>
    <scope>IDENTIFICATION</scope>
</reference>
<evidence type="ECO:0000256" key="11">
    <source>
        <dbReference type="ARBA" id="ARBA00035820"/>
    </source>
</evidence>
<feature type="compositionally biased region" description="Basic and acidic residues" evidence="14">
    <location>
        <begin position="898"/>
        <end position="916"/>
    </location>
</feature>